<feature type="compositionally biased region" description="Acidic residues" evidence="1">
    <location>
        <begin position="132"/>
        <end position="142"/>
    </location>
</feature>
<proteinExistence type="predicted"/>
<comment type="caution">
    <text evidence="2">The sequence shown here is derived from an EMBL/GenBank/DDBJ whole genome shotgun (WGS) entry which is preliminary data.</text>
</comment>
<gene>
    <name evidence="2" type="ORF">Pfra01_001376700</name>
</gene>
<protein>
    <submittedName>
        <fullName evidence="2">Unnamed protein product</fullName>
    </submittedName>
</protein>
<feature type="compositionally biased region" description="Basic and acidic residues" evidence="1">
    <location>
        <begin position="170"/>
        <end position="180"/>
    </location>
</feature>
<evidence type="ECO:0000256" key="1">
    <source>
        <dbReference type="SAM" id="MobiDB-lite"/>
    </source>
</evidence>
<feature type="region of interest" description="Disordered" evidence="1">
    <location>
        <begin position="107"/>
        <end position="180"/>
    </location>
</feature>
<accession>A0A9W6XNR9</accession>
<name>A0A9W6XNR9_9STRA</name>
<dbReference type="EMBL" id="BSXT01001420">
    <property type="protein sequence ID" value="GMF42291.1"/>
    <property type="molecule type" value="Genomic_DNA"/>
</dbReference>
<keyword evidence="3" id="KW-1185">Reference proteome</keyword>
<organism evidence="2 3">
    <name type="scientific">Phytophthora fragariaefolia</name>
    <dbReference type="NCBI Taxonomy" id="1490495"/>
    <lineage>
        <taxon>Eukaryota</taxon>
        <taxon>Sar</taxon>
        <taxon>Stramenopiles</taxon>
        <taxon>Oomycota</taxon>
        <taxon>Peronosporomycetes</taxon>
        <taxon>Peronosporales</taxon>
        <taxon>Peronosporaceae</taxon>
        <taxon>Phytophthora</taxon>
    </lineage>
</organism>
<dbReference type="Proteomes" id="UP001165121">
    <property type="component" value="Unassembled WGS sequence"/>
</dbReference>
<evidence type="ECO:0000313" key="2">
    <source>
        <dbReference type="EMBL" id="GMF42291.1"/>
    </source>
</evidence>
<sequence length="180" mass="19300">MQQQVDRLSGLAQRFCSMSGMIGPLTQEQLAALESTTHHSIGNFAISHTATLHTFSSSTCGLTTISRIWMLVRWTLCGDGKLGYIAVSNCNPIKPFTFKGREYPPAVDLEGKGSGPDSATPRTSITPRPSDAGEEDENDGDGGDGNNSGSDINKKKKGKEKQNLLGLVVDGRKQPDFRSG</sequence>
<reference evidence="2" key="1">
    <citation type="submission" date="2023-04" db="EMBL/GenBank/DDBJ databases">
        <title>Phytophthora fragariaefolia NBRC 109709.</title>
        <authorList>
            <person name="Ichikawa N."/>
            <person name="Sato H."/>
            <person name="Tonouchi N."/>
        </authorList>
    </citation>
    <scope>NUCLEOTIDE SEQUENCE</scope>
    <source>
        <strain evidence="2">NBRC 109709</strain>
    </source>
</reference>
<evidence type="ECO:0000313" key="3">
    <source>
        <dbReference type="Proteomes" id="UP001165121"/>
    </source>
</evidence>
<dbReference type="AlphaFoldDB" id="A0A9W6XNR9"/>